<gene>
    <name evidence="2" type="ORF">KDK_35020</name>
</gene>
<reference evidence="3" key="1">
    <citation type="submission" date="2018-12" db="EMBL/GenBank/DDBJ databases">
        <title>Tengunoibacter tsumagoiensis gen. nov., sp. nov., Dictyobacter kobayashii sp. nov., D. alpinus sp. nov., and D. joshuensis sp. nov. and description of Dictyobacteraceae fam. nov. within the order Ktedonobacterales isolated from Tengu-no-mugimeshi.</title>
        <authorList>
            <person name="Wang C.M."/>
            <person name="Zheng Y."/>
            <person name="Sakai Y."/>
            <person name="Toyoda A."/>
            <person name="Minakuchi Y."/>
            <person name="Abe K."/>
            <person name="Yokota A."/>
            <person name="Yabe S."/>
        </authorList>
    </citation>
    <scope>NUCLEOTIDE SEQUENCE [LARGE SCALE GENOMIC DNA]</scope>
    <source>
        <strain evidence="3">Uno11</strain>
    </source>
</reference>
<evidence type="ECO:0000313" key="3">
    <source>
        <dbReference type="Proteomes" id="UP000287188"/>
    </source>
</evidence>
<dbReference type="Gene3D" id="3.30.300.160">
    <property type="entry name" value="Type II secretion system, protein E, N-terminal domain"/>
    <property type="match status" value="1"/>
</dbReference>
<protein>
    <recommendedName>
        <fullName evidence="1">Type II secretion system protein GspE N-terminal domain-containing protein</fullName>
    </recommendedName>
</protein>
<keyword evidence="3" id="KW-1185">Reference proteome</keyword>
<comment type="caution">
    <text evidence="2">The sequence shown here is derived from an EMBL/GenBank/DDBJ whole genome shotgun (WGS) entry which is preliminary data.</text>
</comment>
<evidence type="ECO:0000259" key="1">
    <source>
        <dbReference type="Pfam" id="PF05157"/>
    </source>
</evidence>
<dbReference type="OrthoDB" id="154660at2"/>
<dbReference type="InterPro" id="IPR037257">
    <property type="entry name" value="T2SS_E_N_sf"/>
</dbReference>
<name>A0A402AKQ5_9CHLR</name>
<feature type="domain" description="Type II secretion system protein GspE N-terminal" evidence="1">
    <location>
        <begin position="186"/>
        <end position="267"/>
    </location>
</feature>
<dbReference type="Proteomes" id="UP000287188">
    <property type="component" value="Unassembled WGS sequence"/>
</dbReference>
<accession>A0A402AKQ5</accession>
<organism evidence="2 3">
    <name type="scientific">Dictyobacter kobayashii</name>
    <dbReference type="NCBI Taxonomy" id="2014872"/>
    <lineage>
        <taxon>Bacteria</taxon>
        <taxon>Bacillati</taxon>
        <taxon>Chloroflexota</taxon>
        <taxon>Ktedonobacteria</taxon>
        <taxon>Ktedonobacterales</taxon>
        <taxon>Dictyobacteraceae</taxon>
        <taxon>Dictyobacter</taxon>
    </lineage>
</organism>
<dbReference type="Pfam" id="PF05157">
    <property type="entry name" value="MshEN"/>
    <property type="match status" value="1"/>
</dbReference>
<dbReference type="InterPro" id="IPR007831">
    <property type="entry name" value="T2SS_GspE_N"/>
</dbReference>
<sequence length="268" mass="30254">MCKKALSLPAFEPTEHSITVISSIQEVAKTMQRLIAGGLPSLALIVLPLHFDSRSNPSANRETQIKQSMRYYVDHLRKLVRKSDHVLLHETTLYILLPRADINGATIVQERLWEALLWQVHNAPETEILRPTIMAIGYSAHPHPHSEIHACIMAAREMRSIFDVQPITSNPVPVEDEELSHQARQLGIPYLSLLPRKVPARILQVMPPHLAQELHCYPVGRERDTLTVAMTDPNDSHVLSRLQQATGLRIFPVIASPQELQTALEQFI</sequence>
<evidence type="ECO:0000313" key="2">
    <source>
        <dbReference type="EMBL" id="GCE19702.1"/>
    </source>
</evidence>
<dbReference type="EMBL" id="BIFS01000001">
    <property type="protein sequence ID" value="GCE19702.1"/>
    <property type="molecule type" value="Genomic_DNA"/>
</dbReference>
<proteinExistence type="predicted"/>
<dbReference type="SUPFAM" id="SSF160246">
    <property type="entry name" value="EspE N-terminal domain-like"/>
    <property type="match status" value="1"/>
</dbReference>
<dbReference type="RefSeq" id="WP_126551528.1">
    <property type="nucleotide sequence ID" value="NZ_BIFS01000001.1"/>
</dbReference>
<dbReference type="AlphaFoldDB" id="A0A402AKQ5"/>